<dbReference type="EMBL" id="CP127526">
    <property type="protein sequence ID" value="XRI73826.1"/>
    <property type="molecule type" value="Genomic_DNA"/>
</dbReference>
<accession>A0ACD5HH27</accession>
<gene>
    <name evidence="1" type="ORF">HHS34_001155</name>
</gene>
<evidence type="ECO:0000313" key="1">
    <source>
        <dbReference type="EMBL" id="XRI73826.1"/>
    </source>
</evidence>
<protein>
    <submittedName>
        <fullName evidence="1">Penicillin-binding protein activator</fullName>
    </submittedName>
</protein>
<keyword evidence="2" id="KW-1185">Reference proteome</keyword>
<evidence type="ECO:0000313" key="2">
    <source>
        <dbReference type="Proteomes" id="UP001195965"/>
    </source>
</evidence>
<sequence>MKLPDRLFRLSRLTATLGLAAALSACASMPHKTAPVISTVPNPAVTTANPPEAPSAHQADTLLAEGHDLEAAKAYIQAAAAVQGQAQLHYLLKAAQASLQGNKSQVAVLLADEVLRLQQGDNTLRGEALWVRAQGLMDQGQTPRAKGNLEELLTIASTPQNVRAKAMGTLATLYTQEGHELTALNFLIERDSLLSGPAISKNHQRIHALLDSVSSARIQNWQGRSGNPLVQEWLAIALISRHNPDPEQRKAAINAWMAAHPGHPPINFSSHDELNVADTSQQPGGEICALLPSTGPYAELSQAISAGMETAAQLQAGPAVKLLQSTGNPSFTAVLFERGVREGCKIFVGPWLPQDINAVAGVRKPSEPPVIALGTDAGVQQPGLYVFSLSRDVAARQIADQGYGAGYRQVYVLYPQDSSGAAIQADFIQTWKKLGGNVAGVATYLPGHSLNGQAQQLLSGTSASHAFVFLVANADNAEAAVTAIRAINSSIPIFSPALLHGAALPADATDLSGIASVDMPWIVQPATTRPRAAALLHSTLPNASATQWRMAAFGLDAYALAESILAKKLRQPIEGATGTLHFGKAGRIVRDMDWMKIENGAIVPLSGIPKTGS</sequence>
<organism evidence="1 2">
    <name type="scientific">Acidithiobacillus montserratensis</name>
    <dbReference type="NCBI Taxonomy" id="2729135"/>
    <lineage>
        <taxon>Bacteria</taxon>
        <taxon>Pseudomonadati</taxon>
        <taxon>Pseudomonadota</taxon>
        <taxon>Acidithiobacillia</taxon>
        <taxon>Acidithiobacillales</taxon>
        <taxon>Acidithiobacillaceae</taxon>
        <taxon>Acidithiobacillus</taxon>
    </lineage>
</organism>
<name>A0ACD5HH27_9PROT</name>
<dbReference type="Proteomes" id="UP001195965">
    <property type="component" value="Chromosome"/>
</dbReference>
<reference evidence="1 2" key="1">
    <citation type="journal article" date="2021" name="ISME J.">
        <title>Genomic evolution of the class Acidithiobacillia: deep-branching Proteobacteria living in extreme acidic conditions.</title>
        <authorList>
            <person name="Moya-Beltran A."/>
            <person name="Beard S."/>
            <person name="Rojas-Villalobos C."/>
            <person name="Issotta F."/>
            <person name="Gallardo Y."/>
            <person name="Ulloa R."/>
            <person name="Giaveno A."/>
            <person name="Degli Esposti M."/>
            <person name="Johnson D.B."/>
            <person name="Quatrini R."/>
        </authorList>
    </citation>
    <scope>NUCLEOTIDE SEQUENCE [LARGE SCALE GENOMIC DNA]</scope>
    <source>
        <strain evidence="1 2">GG1-14</strain>
    </source>
</reference>
<proteinExistence type="predicted"/>